<evidence type="ECO:0008006" key="3">
    <source>
        <dbReference type="Google" id="ProtNLM"/>
    </source>
</evidence>
<dbReference type="PANTHER" id="PTHR33706">
    <property type="entry name" value="MORN VARIANT REPEAT PROTEIN"/>
    <property type="match status" value="1"/>
</dbReference>
<name>A0A8S1WGX4_PAROT</name>
<dbReference type="PANTHER" id="PTHR33706:SF1">
    <property type="entry name" value="TPR REPEAT PROTEIN"/>
    <property type="match status" value="1"/>
</dbReference>
<evidence type="ECO:0000313" key="2">
    <source>
        <dbReference type="Proteomes" id="UP000683925"/>
    </source>
</evidence>
<dbReference type="Proteomes" id="UP000683925">
    <property type="component" value="Unassembled WGS sequence"/>
</dbReference>
<protein>
    <recommendedName>
        <fullName evidence="3">MORN repeat protein</fullName>
    </recommendedName>
</protein>
<dbReference type="OrthoDB" id="320636at2759"/>
<dbReference type="OMA" id="GMWIATW"/>
<evidence type="ECO:0000313" key="1">
    <source>
        <dbReference type="EMBL" id="CAD8187992.1"/>
    </source>
</evidence>
<accession>A0A8S1WGX4</accession>
<dbReference type="EMBL" id="CAJJDP010000090">
    <property type="protein sequence ID" value="CAD8187992.1"/>
    <property type="molecule type" value="Genomic_DNA"/>
</dbReference>
<reference evidence="1" key="1">
    <citation type="submission" date="2021-01" db="EMBL/GenBank/DDBJ databases">
        <authorList>
            <consortium name="Genoscope - CEA"/>
            <person name="William W."/>
        </authorList>
    </citation>
    <scope>NUCLEOTIDE SEQUENCE</scope>
</reference>
<proteinExistence type="predicted"/>
<sequence>MNSKTLNNTNLLKEKTEMEVYKWDKLQQKRIKIKIEIIVNSENLILYSYKGSILKKYQTNPDIFYNIEQITNLDWQGECGEKNLKSGKWRAIWKGKQLEEHSGYYENGMKKGIWNELFKNYFCHSQVYEQGEYLDNKKVGKWKFLYLNDEIGGGSYDEGGNGIKVGKWIDLDEEFYKDKQLVYHGEYKNGNKVGLWSIWFNNGNIYKQMQSI</sequence>
<organism evidence="1 2">
    <name type="scientific">Paramecium octaurelia</name>
    <dbReference type="NCBI Taxonomy" id="43137"/>
    <lineage>
        <taxon>Eukaryota</taxon>
        <taxon>Sar</taxon>
        <taxon>Alveolata</taxon>
        <taxon>Ciliophora</taxon>
        <taxon>Intramacronucleata</taxon>
        <taxon>Oligohymenophorea</taxon>
        <taxon>Peniculida</taxon>
        <taxon>Parameciidae</taxon>
        <taxon>Paramecium</taxon>
    </lineage>
</organism>
<gene>
    <name evidence="1" type="ORF">POCTA_138.1.T0910173</name>
</gene>
<dbReference type="AlphaFoldDB" id="A0A8S1WGX4"/>
<comment type="caution">
    <text evidence="1">The sequence shown here is derived from an EMBL/GenBank/DDBJ whole genome shotgun (WGS) entry which is preliminary data.</text>
</comment>
<keyword evidence="2" id="KW-1185">Reference proteome</keyword>